<dbReference type="OMA" id="NVKCREY"/>
<dbReference type="VEuPathDB" id="PlasmoDB:Py17XNL_001002255"/>
<gene>
    <name evidence="3" type="ORF">PY17X_1020300</name>
    <name evidence="2" type="ORF">PYYM_1020300</name>
</gene>
<accession>A0A077YHH8</accession>
<dbReference type="VEuPathDB" id="PlasmoDB:PY17X_1020300"/>
<evidence type="ECO:0000313" key="5">
    <source>
        <dbReference type="Proteomes" id="UP000072904"/>
    </source>
</evidence>
<dbReference type="EMBL" id="LK934638">
    <property type="protein sequence ID" value="CDU85041.1"/>
    <property type="molecule type" value="Genomic_DNA"/>
</dbReference>
<organism evidence="2 5">
    <name type="scientific">Plasmodium yoelii</name>
    <dbReference type="NCBI Taxonomy" id="5861"/>
    <lineage>
        <taxon>Eukaryota</taxon>
        <taxon>Sar</taxon>
        <taxon>Alveolata</taxon>
        <taxon>Apicomplexa</taxon>
        <taxon>Aconoidasida</taxon>
        <taxon>Haemosporida</taxon>
        <taxon>Plasmodiidae</taxon>
        <taxon>Plasmodium</taxon>
        <taxon>Plasmodium (Vinckeia)</taxon>
    </lineage>
</organism>
<dbReference type="KEGG" id="pyo:PY17X_1020300"/>
<dbReference type="EMBL" id="LM993664">
    <property type="protein sequence ID" value="VTZ78937.1"/>
    <property type="molecule type" value="Genomic_DNA"/>
</dbReference>
<feature type="compositionally biased region" description="Basic and acidic residues" evidence="1">
    <location>
        <begin position="528"/>
        <end position="547"/>
    </location>
</feature>
<name>A0A077YHH8_PLAYE</name>
<dbReference type="RefSeq" id="XP_727316.1">
    <property type="nucleotide sequence ID" value="XM_722223.1"/>
</dbReference>
<reference evidence="3" key="3">
    <citation type="submission" date="2014-05" db="EMBL/GenBank/DDBJ databases">
        <authorList>
            <person name="Aslett M.A."/>
            <person name="De Silva N."/>
        </authorList>
    </citation>
    <scope>NUCLEOTIDE SEQUENCE</scope>
    <source>
        <strain evidence="3">17X</strain>
    </source>
</reference>
<reference evidence="4 5" key="1">
    <citation type="journal article" date="2014" name="BMC Biol.">
        <title>A comprehensive evaluation of rodent malaria parasite genomes and gene expression.</title>
        <authorList>
            <person name="Otto T.D."/>
            <person name="Bohme U."/>
            <person name="Jackson A.P."/>
            <person name="Hunt M."/>
            <person name="Franke-Fayard B."/>
            <person name="Hoeijmakers W.A."/>
            <person name="Religa A.A."/>
            <person name="Robertson L."/>
            <person name="Sanders M."/>
            <person name="Ogun S.A."/>
            <person name="Cunningham D."/>
            <person name="Erhart A."/>
            <person name="Billker O."/>
            <person name="Khan S.M."/>
            <person name="Stunnenberg H.G."/>
            <person name="Langhorne J."/>
            <person name="Holder A.A."/>
            <person name="Waters A.P."/>
            <person name="Newbold C.I."/>
            <person name="Pain A."/>
            <person name="Berriman M."/>
            <person name="Janse C.J."/>
        </authorList>
    </citation>
    <scope>NUCLEOTIDE SEQUENCE [LARGE SCALE GENOMIC DNA]</scope>
    <source>
        <strain evidence="3 4">17X</strain>
        <strain evidence="2 5">YM</strain>
    </source>
</reference>
<feature type="compositionally biased region" description="Basic residues" evidence="1">
    <location>
        <begin position="390"/>
        <end position="419"/>
    </location>
</feature>
<reference evidence="2" key="2">
    <citation type="submission" date="2014-05" db="EMBL/GenBank/DDBJ databases">
        <authorList>
            <person name="Aslett A.Martin."/>
            <person name="De Silva Nishadi"/>
        </authorList>
    </citation>
    <scope>NUCLEOTIDE SEQUENCE</scope>
    <source>
        <strain evidence="2">YM</strain>
    </source>
</reference>
<evidence type="ECO:0000313" key="2">
    <source>
        <dbReference type="EMBL" id="CDU85041.1"/>
    </source>
</evidence>
<dbReference type="VEuPathDB" id="PlasmoDB:PY06636"/>
<evidence type="ECO:0000256" key="1">
    <source>
        <dbReference type="SAM" id="MobiDB-lite"/>
    </source>
</evidence>
<dbReference type="Proteomes" id="UP000072874">
    <property type="component" value="Chromosome 10"/>
</dbReference>
<evidence type="ECO:0000313" key="3">
    <source>
        <dbReference type="EMBL" id="VTZ78937.1"/>
    </source>
</evidence>
<dbReference type="AlphaFoldDB" id="A0A077YHH8"/>
<protein>
    <submittedName>
        <fullName evidence="2">Uncharacterized protein</fullName>
    </submittedName>
</protein>
<proteinExistence type="predicted"/>
<dbReference type="VEuPathDB" id="PlasmoDB:PYYM_1020300"/>
<dbReference type="GeneID" id="3853761"/>
<feature type="compositionally biased region" description="Basic and acidic residues" evidence="1">
    <location>
        <begin position="423"/>
        <end position="435"/>
    </location>
</feature>
<evidence type="ECO:0000313" key="4">
    <source>
        <dbReference type="Proteomes" id="UP000072874"/>
    </source>
</evidence>
<dbReference type="Proteomes" id="UP000072904">
    <property type="component" value="Chromosome 10"/>
</dbReference>
<feature type="region of interest" description="Disordered" evidence="1">
    <location>
        <begin position="523"/>
        <end position="562"/>
    </location>
</feature>
<dbReference type="OrthoDB" id="372646at2759"/>
<sequence length="752" mass="88940">MNDEIKDDLINSLPFNFNKINFVNLENIGGEIKKNKQTNLFEDNDKIKNELNGIVSSYMYENNKNIEKNDNFYYTETSKFLNKKLDISLLKDKLKNTECEQDYYKKWRDNEIELLGTNFKNRISRLKFDNNELDNKNKIKYEESDEENNEYNFENIKHGSTKGDNIKFNNLLNLNKENIEKDEDRNNNLFCESDSDLLNSSNQRLNFFEKWTQKWNVCQNIEKDTLNNMNSLENENKKNMSISNYDNKLDRENSNPIVLIKDNDKTEIKLFDSFMDISYNNNNKMEALNYKKANNKLHTHFKGLDSKQIISNKYDNLIESDQDKKIKNNNTIVSNIEHSDYKQIPENDVKEIIKNIKKRLGFFSNGENSKYKNIVDELPNSTYSQDSRIMKKKSQHKLKGEKKNNLAKKKPKKKKKKSAASKIGEKHGEKKDRQVLMDSLNYSEDDKISEDEFLSFFKNSETKNENNINNKSDIDKDSQDEEVPLSDCQTYINKNETTNPLFIDISSKKFKQNFLQAIRKYESDDEMSEAKELEKWEMDKEDKRENLNTENDSDNNVNKKNEFDNTGEYVEERVEEKYKIHENVQNENVQNEKTKNPKNIITNYVNTHNCEDITELDKSFSSTDVVEKENIPKEIENLKEDNIYREISSNEKNENGVLCICEILEKYKMNYLIEKTKNDENNNPNDYLSYNNYLSQLNEFISVNNYEHKNNSILSDENINVEKFSEQIDCYMHTIFDNQIKHLNGLVTDIFS</sequence>
<feature type="region of interest" description="Disordered" evidence="1">
    <location>
        <begin position="384"/>
        <end position="435"/>
    </location>
</feature>
<reference evidence="3" key="4">
    <citation type="submission" date="2019-05" db="EMBL/GenBank/DDBJ databases">
        <authorList>
            <consortium name="Pathogen Informatics"/>
        </authorList>
    </citation>
    <scope>NUCLEOTIDE SEQUENCE</scope>
    <source>
        <strain evidence="3">17X</strain>
    </source>
</reference>